<dbReference type="FunFam" id="3.30.200.20:FF:000314">
    <property type="entry name" value="Serine/threonine protein kinase"/>
    <property type="match status" value="1"/>
</dbReference>
<protein>
    <recommendedName>
        <fullName evidence="2">non-specific serine/threonine protein kinase</fullName>
        <ecNumber evidence="2">2.7.11.1</ecNumber>
    </recommendedName>
</protein>
<evidence type="ECO:0000256" key="11">
    <source>
        <dbReference type="ARBA" id="ARBA00048679"/>
    </source>
</evidence>
<evidence type="ECO:0000256" key="9">
    <source>
        <dbReference type="ARBA" id="ARBA00022840"/>
    </source>
</evidence>
<dbReference type="GO" id="GO:0005829">
    <property type="term" value="C:cytosol"/>
    <property type="evidence" value="ECO:0007669"/>
    <property type="project" value="TreeGrafter"/>
</dbReference>
<dbReference type="InterPro" id="IPR000719">
    <property type="entry name" value="Prot_kinase_dom"/>
</dbReference>
<comment type="subcellular location">
    <subcellularLocation>
        <location evidence="1">Cytoplasm</location>
    </subcellularLocation>
</comment>
<dbReference type="PROSITE" id="PS00108">
    <property type="entry name" value="PROTEIN_KINASE_ST"/>
    <property type="match status" value="1"/>
</dbReference>
<dbReference type="PANTHER" id="PTHR24346">
    <property type="entry name" value="MAP/MICROTUBULE AFFINITY-REGULATING KINASE"/>
    <property type="match status" value="1"/>
</dbReference>
<comment type="catalytic activity">
    <reaction evidence="10">
        <text>L-threonyl-[protein] + ATP = O-phospho-L-threonyl-[protein] + ADP + H(+)</text>
        <dbReference type="Rhea" id="RHEA:46608"/>
        <dbReference type="Rhea" id="RHEA-COMP:11060"/>
        <dbReference type="Rhea" id="RHEA-COMP:11605"/>
        <dbReference type="ChEBI" id="CHEBI:15378"/>
        <dbReference type="ChEBI" id="CHEBI:30013"/>
        <dbReference type="ChEBI" id="CHEBI:30616"/>
        <dbReference type="ChEBI" id="CHEBI:61977"/>
        <dbReference type="ChEBI" id="CHEBI:456216"/>
        <dbReference type="EC" id="2.7.11.1"/>
    </reaction>
</comment>
<keyword evidence="5" id="KW-0597">Phosphoprotein</keyword>
<evidence type="ECO:0000256" key="7">
    <source>
        <dbReference type="ARBA" id="ARBA00022741"/>
    </source>
</evidence>
<feature type="region of interest" description="Disordered" evidence="12">
    <location>
        <begin position="121"/>
        <end position="166"/>
    </location>
</feature>
<dbReference type="InterPro" id="IPR011009">
    <property type="entry name" value="Kinase-like_dom_sf"/>
</dbReference>
<dbReference type="CDD" id="cd14004">
    <property type="entry name" value="STKc_PASK"/>
    <property type="match status" value="1"/>
</dbReference>
<feature type="compositionally biased region" description="Low complexity" evidence="12">
    <location>
        <begin position="131"/>
        <end position="161"/>
    </location>
</feature>
<evidence type="ECO:0000313" key="15">
    <source>
        <dbReference type="Proteomes" id="UP000033483"/>
    </source>
</evidence>
<feature type="region of interest" description="Disordered" evidence="12">
    <location>
        <begin position="805"/>
        <end position="927"/>
    </location>
</feature>
<evidence type="ECO:0000256" key="12">
    <source>
        <dbReference type="SAM" id="MobiDB-lite"/>
    </source>
</evidence>
<keyword evidence="3" id="KW-0963">Cytoplasm</keyword>
<gene>
    <name evidence="14" type="ORF">TD95_001894</name>
</gene>
<dbReference type="Pfam" id="PF00069">
    <property type="entry name" value="Pkinase"/>
    <property type="match status" value="1"/>
</dbReference>
<evidence type="ECO:0000256" key="3">
    <source>
        <dbReference type="ARBA" id="ARBA00022490"/>
    </source>
</evidence>
<dbReference type="GO" id="GO:0045719">
    <property type="term" value="P:negative regulation of glycogen biosynthetic process"/>
    <property type="evidence" value="ECO:0007669"/>
    <property type="project" value="TreeGrafter"/>
</dbReference>
<evidence type="ECO:0000256" key="6">
    <source>
        <dbReference type="ARBA" id="ARBA00022679"/>
    </source>
</evidence>
<dbReference type="SMART" id="SM00220">
    <property type="entry name" value="S_TKc"/>
    <property type="match status" value="1"/>
</dbReference>
<evidence type="ECO:0000256" key="10">
    <source>
        <dbReference type="ARBA" id="ARBA00047899"/>
    </source>
</evidence>
<dbReference type="SUPFAM" id="SSF56112">
    <property type="entry name" value="Protein kinase-like (PK-like)"/>
    <property type="match status" value="1"/>
</dbReference>
<name>A0A0F4ZK48_9PEZI</name>
<accession>A0A0F4ZK48</accession>
<reference evidence="14 15" key="1">
    <citation type="submission" date="2015-03" db="EMBL/GenBank/DDBJ databases">
        <authorList>
            <person name="Radwan O."/>
            <person name="Al-Naeli F.A."/>
            <person name="Rendon G.A."/>
            <person name="Fields C."/>
        </authorList>
    </citation>
    <scope>NUCLEOTIDE SEQUENCE [LARGE SCALE GENOMIC DNA]</scope>
    <source>
        <strain evidence="14">CR-DP1</strain>
    </source>
</reference>
<evidence type="ECO:0000313" key="14">
    <source>
        <dbReference type="EMBL" id="KKA30218.1"/>
    </source>
</evidence>
<proteinExistence type="predicted"/>
<dbReference type="Proteomes" id="UP000033483">
    <property type="component" value="Unassembled WGS sequence"/>
</dbReference>
<feature type="compositionally biased region" description="Low complexity" evidence="12">
    <location>
        <begin position="903"/>
        <end position="920"/>
    </location>
</feature>
<feature type="compositionally biased region" description="Basic and acidic residues" evidence="12">
    <location>
        <begin position="831"/>
        <end position="850"/>
    </location>
</feature>
<keyword evidence="9" id="KW-0067">ATP-binding</keyword>
<keyword evidence="8" id="KW-0418">Kinase</keyword>
<evidence type="ECO:0000256" key="1">
    <source>
        <dbReference type="ARBA" id="ARBA00004496"/>
    </source>
</evidence>
<dbReference type="PANTHER" id="PTHR24346:SF51">
    <property type="entry name" value="PAS DOMAIN-CONTAINING SERINE_THREONINE-PROTEIN KINASE"/>
    <property type="match status" value="1"/>
</dbReference>
<dbReference type="Pfam" id="PF25421">
    <property type="entry name" value="DUF7891"/>
    <property type="match status" value="1"/>
</dbReference>
<dbReference type="Gene3D" id="1.10.510.10">
    <property type="entry name" value="Transferase(Phosphotransferase) domain 1"/>
    <property type="match status" value="1"/>
</dbReference>
<feature type="compositionally biased region" description="Polar residues" evidence="12">
    <location>
        <begin position="818"/>
        <end position="829"/>
    </location>
</feature>
<organism evidence="14 15">
    <name type="scientific">Thielaviopsis punctulata</name>
    <dbReference type="NCBI Taxonomy" id="72032"/>
    <lineage>
        <taxon>Eukaryota</taxon>
        <taxon>Fungi</taxon>
        <taxon>Dikarya</taxon>
        <taxon>Ascomycota</taxon>
        <taxon>Pezizomycotina</taxon>
        <taxon>Sordariomycetes</taxon>
        <taxon>Hypocreomycetidae</taxon>
        <taxon>Microascales</taxon>
        <taxon>Ceratocystidaceae</taxon>
        <taxon>Thielaviopsis</taxon>
    </lineage>
</organism>
<dbReference type="InterPro" id="IPR057213">
    <property type="entry name" value="DUF7891"/>
</dbReference>
<dbReference type="FunFam" id="1.10.510.10:FF:000320">
    <property type="entry name" value="Serine/threonine protein kinase"/>
    <property type="match status" value="1"/>
</dbReference>
<dbReference type="AlphaFoldDB" id="A0A0F4ZK48"/>
<dbReference type="GO" id="GO:0005524">
    <property type="term" value="F:ATP binding"/>
    <property type="evidence" value="ECO:0007669"/>
    <property type="project" value="UniProtKB-KW"/>
</dbReference>
<dbReference type="EMBL" id="LAEV01000467">
    <property type="protein sequence ID" value="KKA30218.1"/>
    <property type="molecule type" value="Genomic_DNA"/>
</dbReference>
<feature type="region of interest" description="Disordered" evidence="12">
    <location>
        <begin position="1"/>
        <end position="95"/>
    </location>
</feature>
<dbReference type="OrthoDB" id="10252171at2759"/>
<evidence type="ECO:0000256" key="8">
    <source>
        <dbReference type="ARBA" id="ARBA00022777"/>
    </source>
</evidence>
<feature type="compositionally biased region" description="Polar residues" evidence="12">
    <location>
        <begin position="52"/>
        <end position="76"/>
    </location>
</feature>
<dbReference type="GO" id="GO:0035556">
    <property type="term" value="P:intracellular signal transduction"/>
    <property type="evidence" value="ECO:0007669"/>
    <property type="project" value="TreeGrafter"/>
</dbReference>
<dbReference type="GO" id="GO:0005634">
    <property type="term" value="C:nucleus"/>
    <property type="evidence" value="ECO:0007669"/>
    <property type="project" value="TreeGrafter"/>
</dbReference>
<feature type="compositionally biased region" description="Low complexity" evidence="12">
    <location>
        <begin position="9"/>
        <end position="39"/>
    </location>
</feature>
<evidence type="ECO:0000256" key="5">
    <source>
        <dbReference type="ARBA" id="ARBA00022553"/>
    </source>
</evidence>
<evidence type="ECO:0000256" key="4">
    <source>
        <dbReference type="ARBA" id="ARBA00022527"/>
    </source>
</evidence>
<dbReference type="EC" id="2.7.11.1" evidence="2"/>
<keyword evidence="15" id="KW-1185">Reference proteome</keyword>
<dbReference type="InterPro" id="IPR008271">
    <property type="entry name" value="Ser/Thr_kinase_AS"/>
</dbReference>
<keyword evidence="7" id="KW-0547">Nucleotide-binding</keyword>
<feature type="domain" description="Protein kinase" evidence="13">
    <location>
        <begin position="935"/>
        <end position="1194"/>
    </location>
</feature>
<dbReference type="PROSITE" id="PS50011">
    <property type="entry name" value="PROTEIN_KINASE_DOM"/>
    <property type="match status" value="1"/>
</dbReference>
<feature type="region of interest" description="Disordered" evidence="12">
    <location>
        <begin position="188"/>
        <end position="215"/>
    </location>
</feature>
<keyword evidence="4" id="KW-0723">Serine/threonine-protein kinase</keyword>
<dbReference type="Gene3D" id="3.30.200.20">
    <property type="entry name" value="Phosphorylase Kinase, domain 1"/>
    <property type="match status" value="1"/>
</dbReference>
<comment type="caution">
    <text evidence="14">The sequence shown here is derived from an EMBL/GenBank/DDBJ whole genome shotgun (WGS) entry which is preliminary data.</text>
</comment>
<evidence type="ECO:0000256" key="2">
    <source>
        <dbReference type="ARBA" id="ARBA00012513"/>
    </source>
</evidence>
<comment type="catalytic activity">
    <reaction evidence="11">
        <text>L-seryl-[protein] + ATP = O-phospho-L-seryl-[protein] + ADP + H(+)</text>
        <dbReference type="Rhea" id="RHEA:17989"/>
        <dbReference type="Rhea" id="RHEA-COMP:9863"/>
        <dbReference type="Rhea" id="RHEA-COMP:11604"/>
        <dbReference type="ChEBI" id="CHEBI:15378"/>
        <dbReference type="ChEBI" id="CHEBI:29999"/>
        <dbReference type="ChEBI" id="CHEBI:30616"/>
        <dbReference type="ChEBI" id="CHEBI:83421"/>
        <dbReference type="ChEBI" id="CHEBI:456216"/>
        <dbReference type="EC" id="2.7.11.1"/>
    </reaction>
</comment>
<feature type="region of interest" description="Disordered" evidence="12">
    <location>
        <begin position="453"/>
        <end position="498"/>
    </location>
</feature>
<evidence type="ECO:0000259" key="13">
    <source>
        <dbReference type="PROSITE" id="PS50011"/>
    </source>
</evidence>
<sequence>MTADGHHIQTPQQKQQQPQSHQQQQQQPQPQKQSNSSSQNDRSDDQRGRLSLTHSSPLQKNRSTGNLLSIISNASSADPPADRSRSRYSLDVSSELEAGTRSNILIEHDHLGLSSLRRIRQQQQPFRSHAHPSAPSSRSPSVAGLRSSSMHISLPSPSMMSTAAAGPTSPLFIEDLSRFPSESLHSFSFAQTDESRQTAHRSHRWMPTDDSDTAGIHASASMADLRDAPSTCFFDRGFGPRTASPERLTPTEVAPTLTSQTIPEDDEVYVQSLDKPVSPLLTKATPKALDLKARPGTLKRTMTETSPSAVPEKVIAAEYNFGGVVAGAKAEATLHDNPSPVVAGFPARSMSGTHGLGARWVPAAQAIFTTEAKPPWTILSANDLACLLFGVTKTEIRKIGILEVVQEERRAWLEKKLRYLDPAGAEKDEPSRPNASAAAAAASALIGSQAGMSPRFLGSSNPRSPVSAKPSRRAQTVHNGDPNPPKTRTASHHRSSQSRGVLLCGDVVPIQKRNGTTGSASIWVKEKRVGLIWVVEEIHEDSALITLSPDGTVERVTGACQVIWGKEKIKSDIDANILIPRIPRQGIDPREGPIDYAQIARRRFYTCPFSAKVNIPCSVEQVRGSLELRVSSFPHMAGIIVLTPDKLTIKSTNSVFCGSLFGWERADGKAITSIITNFDKLLKILQEEDGVDLTPGMVIPETSFRKAAALLALREHQPDASDAFLYPIGISAKHRDGSELKVDVQMRVIQSDNQPGDIRGSSVAEVDEDDHNAMQAAAESQHQIETVYALWVTYSRHLHCSQSVHEQGTPPLAATMSPLHQPSPGQVESRSPVDMHSDSDDAKEPKEVKTPVKKKISGSVTPFSLDEKTKSPPQTPTALKPAAAVHKTPKVSSTPKIAEQNKTPVSTATPTSPATTPSAPQHKPGTRAKATIDDYTILEEMGQGAYGQVKLARHNATGRKVVLKYVTKRRILVDTWTRDRRLGTVPLEIHVMSYLRRPEYMHPNIVEMECFFEDNVNYYIEMVPHGMPGMDLFDYIELRANDMAEAECRSIFLQVARAVDHLHNVAKVVHRDIKDENVILDGKGVIKLIDFGSAAYIKSGPFNVFVGTIDYAAPEVLAGKSYNGKEQDVWALGILLYTIIYKENPFYTIDEIIDHDLRVPYIISEDSIDLVRRMLDRNVEERYTIDQVLQHPWIKLAMEEEKAAKQSAEAA</sequence>
<keyword evidence="6" id="KW-0808">Transferase</keyword>
<dbReference type="GO" id="GO:0004674">
    <property type="term" value="F:protein serine/threonine kinase activity"/>
    <property type="evidence" value="ECO:0007669"/>
    <property type="project" value="UniProtKB-KW"/>
</dbReference>